<dbReference type="AlphaFoldDB" id="A0A9W6NPE5"/>
<accession>A0A9W6NPE5</accession>
<gene>
    <name evidence="3" type="ORF">GCM10017581_061560</name>
</gene>
<name>A0A9W6NPE5_9ACTN</name>
<dbReference type="RefSeq" id="WP_261959497.1">
    <property type="nucleotide sequence ID" value="NZ_BAAAXA010000001.1"/>
</dbReference>
<reference evidence="3" key="2">
    <citation type="submission" date="2023-01" db="EMBL/GenBank/DDBJ databases">
        <authorList>
            <person name="Sun Q."/>
            <person name="Evtushenko L."/>
        </authorList>
    </citation>
    <scope>NUCLEOTIDE SEQUENCE</scope>
    <source>
        <strain evidence="3">VKM Ac-1321</strain>
    </source>
</reference>
<feature type="compositionally biased region" description="Basic and acidic residues" evidence="1">
    <location>
        <begin position="319"/>
        <end position="331"/>
    </location>
</feature>
<dbReference type="Pfam" id="PF01266">
    <property type="entry name" value="DAO"/>
    <property type="match status" value="1"/>
</dbReference>
<feature type="region of interest" description="Disordered" evidence="1">
    <location>
        <begin position="309"/>
        <end position="331"/>
    </location>
</feature>
<dbReference type="EMBL" id="BSFP01000045">
    <property type="protein sequence ID" value="GLL04409.1"/>
    <property type="molecule type" value="Genomic_DNA"/>
</dbReference>
<feature type="region of interest" description="Disordered" evidence="1">
    <location>
        <begin position="32"/>
        <end position="54"/>
    </location>
</feature>
<feature type="domain" description="FAD dependent oxidoreductase" evidence="2">
    <location>
        <begin position="3"/>
        <end position="310"/>
    </location>
</feature>
<dbReference type="Proteomes" id="UP001143480">
    <property type="component" value="Unassembled WGS sequence"/>
</dbReference>
<proteinExistence type="predicted"/>
<protein>
    <recommendedName>
        <fullName evidence="2">FAD dependent oxidoreductase domain-containing protein</fullName>
    </recommendedName>
</protein>
<dbReference type="Gene3D" id="3.30.9.10">
    <property type="entry name" value="D-Amino Acid Oxidase, subunit A, domain 2"/>
    <property type="match status" value="1"/>
</dbReference>
<comment type="caution">
    <text evidence="3">The sequence shown here is derived from an EMBL/GenBank/DDBJ whole genome shotgun (WGS) entry which is preliminary data.</text>
</comment>
<dbReference type="InterPro" id="IPR006076">
    <property type="entry name" value="FAD-dep_OxRdtase"/>
</dbReference>
<dbReference type="InterPro" id="IPR036188">
    <property type="entry name" value="FAD/NAD-bd_sf"/>
</dbReference>
<dbReference type="SUPFAM" id="SSF51905">
    <property type="entry name" value="FAD/NAD(P)-binding domain"/>
    <property type="match status" value="1"/>
</dbReference>
<evidence type="ECO:0000256" key="1">
    <source>
        <dbReference type="SAM" id="MobiDB-lite"/>
    </source>
</evidence>
<organism evidence="3 4">
    <name type="scientific">Dactylosporangium matsuzakiense</name>
    <dbReference type="NCBI Taxonomy" id="53360"/>
    <lineage>
        <taxon>Bacteria</taxon>
        <taxon>Bacillati</taxon>
        <taxon>Actinomycetota</taxon>
        <taxon>Actinomycetes</taxon>
        <taxon>Micromonosporales</taxon>
        <taxon>Micromonosporaceae</taxon>
        <taxon>Dactylosporangium</taxon>
    </lineage>
</organism>
<evidence type="ECO:0000313" key="4">
    <source>
        <dbReference type="Proteomes" id="UP001143480"/>
    </source>
</evidence>
<dbReference type="Gene3D" id="3.50.50.60">
    <property type="entry name" value="FAD/NAD(P)-binding domain"/>
    <property type="match status" value="2"/>
</dbReference>
<sequence length="331" mass="33878">MRIGIIGAGLAGSLLAWRLARAGADVELATGPPGLRDATSVSGGAVRGYDPDPRQRELARDSLAELRDSPVLRRWAAFVPLPSVLFGAAGAEALAGLDARVVGVPELAALGWAALEPGTSAVLDTGGGRTDPAALRAAVLADLAARANATVTTRLPGEPDVLVYAAGAWTPALLARAGLDALGLRVKAIRYTVHHCQGPLPPIFSDGALYGIPLGGDLLLAGVATEEWAVAPGDPPARPAVDVARLLRRRLPGLRPGPPVRRVDATDCYADPPVLCLREVPGTGGRVLAFTGGSGGAAKTALAASARAAEQILGTTPDSPHHNQEDTRVQQ</sequence>
<reference evidence="3" key="1">
    <citation type="journal article" date="2014" name="Int. J. Syst. Evol. Microbiol.">
        <title>Complete genome sequence of Corynebacterium casei LMG S-19264T (=DSM 44701T), isolated from a smear-ripened cheese.</title>
        <authorList>
            <consortium name="US DOE Joint Genome Institute (JGI-PGF)"/>
            <person name="Walter F."/>
            <person name="Albersmeier A."/>
            <person name="Kalinowski J."/>
            <person name="Ruckert C."/>
        </authorList>
    </citation>
    <scope>NUCLEOTIDE SEQUENCE</scope>
    <source>
        <strain evidence="3">VKM Ac-1321</strain>
    </source>
</reference>
<keyword evidence="4" id="KW-1185">Reference proteome</keyword>
<evidence type="ECO:0000259" key="2">
    <source>
        <dbReference type="Pfam" id="PF01266"/>
    </source>
</evidence>
<evidence type="ECO:0000313" key="3">
    <source>
        <dbReference type="EMBL" id="GLL04409.1"/>
    </source>
</evidence>